<dbReference type="PANTHER" id="PTHR12197">
    <property type="entry name" value="HISTONE-LYSINE N-METHYLTRANSFERASE SMYD"/>
    <property type="match status" value="1"/>
</dbReference>
<dbReference type="PROSITE" id="PS50280">
    <property type="entry name" value="SET"/>
    <property type="match status" value="1"/>
</dbReference>
<dbReference type="SUPFAM" id="SSF82199">
    <property type="entry name" value="SET domain"/>
    <property type="match status" value="1"/>
</dbReference>
<gene>
    <name evidence="3" type="ORF">WJX84_005231</name>
</gene>
<feature type="region of interest" description="Disordered" evidence="1">
    <location>
        <begin position="1"/>
        <end position="48"/>
    </location>
</feature>
<accession>A0AAW1TD88</accession>
<sequence length="467" mass="50580">MTETTIPESPSGTAKSDAEVEAGQQPDNPDTVKPSSAKKKKKGKGKKHEMLPALQALEGQLPWKVFVSQRLGRHGLAKEALKPGQLLLLEEPVVCIILPPCVSSVCHHCLEDVNTTAKPLWDEKWLHSVRGACKELHRQLSGKGARGLADAQQMLEWAALIQSNIHGTGTDDTNQDKAIGLYPGLSMLNHSCQPNCTWSPAGGARIQIRALTPIASGEQLTVSYTNLMEPRSQRQKDLLKSKHFVCQCLRCRQPFAESNDRLLEGVSCTSASCPGLLLGTVAGTPEELQGAWRCTECGKEVPARSPGGTGPLDLHQAALGTWQQISLQSGNHPHAKIRLLWEALLRQFGGGPGKLNECHVALFDCLLPLMNCCRATGDDTAAITHLQNVLSIYARVLPIPIPELGNFTALLGMMLAERAAKSPPALRSRTRKAVGETLNRAAEIRRICLGPDHPKTLETEAQAKVCL</sequence>
<protein>
    <recommendedName>
        <fullName evidence="2">SET domain-containing protein</fullName>
    </recommendedName>
</protein>
<dbReference type="InterPro" id="IPR011990">
    <property type="entry name" value="TPR-like_helical_dom_sf"/>
</dbReference>
<feature type="compositionally biased region" description="Polar residues" evidence="1">
    <location>
        <begin position="1"/>
        <end position="14"/>
    </location>
</feature>
<proteinExistence type="predicted"/>
<dbReference type="Pfam" id="PF00856">
    <property type="entry name" value="SET"/>
    <property type="match status" value="1"/>
</dbReference>
<evidence type="ECO:0000256" key="1">
    <source>
        <dbReference type="SAM" id="MobiDB-lite"/>
    </source>
</evidence>
<dbReference type="AlphaFoldDB" id="A0AAW1TD88"/>
<name>A0AAW1TD88_9CHLO</name>
<dbReference type="InterPro" id="IPR001214">
    <property type="entry name" value="SET_dom"/>
</dbReference>
<dbReference type="Proteomes" id="UP001485043">
    <property type="component" value="Unassembled WGS sequence"/>
</dbReference>
<dbReference type="InterPro" id="IPR046341">
    <property type="entry name" value="SET_dom_sf"/>
</dbReference>
<evidence type="ECO:0000313" key="3">
    <source>
        <dbReference type="EMBL" id="KAK9866720.1"/>
    </source>
</evidence>
<dbReference type="InterPro" id="IPR050869">
    <property type="entry name" value="H3K4_H4K5_MeTrfase"/>
</dbReference>
<dbReference type="Gene3D" id="1.25.40.10">
    <property type="entry name" value="Tetratricopeptide repeat domain"/>
    <property type="match status" value="1"/>
</dbReference>
<dbReference type="Gene3D" id="2.170.270.10">
    <property type="entry name" value="SET domain"/>
    <property type="match status" value="1"/>
</dbReference>
<keyword evidence="4" id="KW-1185">Reference proteome</keyword>
<feature type="compositionally biased region" description="Basic residues" evidence="1">
    <location>
        <begin position="36"/>
        <end position="47"/>
    </location>
</feature>
<evidence type="ECO:0000313" key="4">
    <source>
        <dbReference type="Proteomes" id="UP001485043"/>
    </source>
</evidence>
<reference evidence="3 4" key="1">
    <citation type="journal article" date="2024" name="Nat. Commun.">
        <title>Phylogenomics reveals the evolutionary origins of lichenization in chlorophyte algae.</title>
        <authorList>
            <person name="Puginier C."/>
            <person name="Libourel C."/>
            <person name="Otte J."/>
            <person name="Skaloud P."/>
            <person name="Haon M."/>
            <person name="Grisel S."/>
            <person name="Petersen M."/>
            <person name="Berrin J.G."/>
            <person name="Delaux P.M."/>
            <person name="Dal Grande F."/>
            <person name="Keller J."/>
        </authorList>
    </citation>
    <scope>NUCLEOTIDE SEQUENCE [LARGE SCALE GENOMIC DNA]</scope>
    <source>
        <strain evidence="3 4">SAG 2523</strain>
    </source>
</reference>
<feature type="domain" description="SET" evidence="2">
    <location>
        <begin position="61"/>
        <end position="225"/>
    </location>
</feature>
<organism evidence="3 4">
    <name type="scientific">Apatococcus fuscideae</name>
    <dbReference type="NCBI Taxonomy" id="2026836"/>
    <lineage>
        <taxon>Eukaryota</taxon>
        <taxon>Viridiplantae</taxon>
        <taxon>Chlorophyta</taxon>
        <taxon>core chlorophytes</taxon>
        <taxon>Trebouxiophyceae</taxon>
        <taxon>Chlorellales</taxon>
        <taxon>Chlorellaceae</taxon>
        <taxon>Apatococcus</taxon>
    </lineage>
</organism>
<dbReference type="SMART" id="SM00317">
    <property type="entry name" value="SET"/>
    <property type="match status" value="1"/>
</dbReference>
<evidence type="ECO:0000259" key="2">
    <source>
        <dbReference type="PROSITE" id="PS50280"/>
    </source>
</evidence>
<dbReference type="PANTHER" id="PTHR12197:SF282">
    <property type="entry name" value="SET DOMAIN-CONTAINING PROTEIN"/>
    <property type="match status" value="1"/>
</dbReference>
<dbReference type="EMBL" id="JALJOV010000138">
    <property type="protein sequence ID" value="KAK9866720.1"/>
    <property type="molecule type" value="Genomic_DNA"/>
</dbReference>
<comment type="caution">
    <text evidence="3">The sequence shown here is derived from an EMBL/GenBank/DDBJ whole genome shotgun (WGS) entry which is preliminary data.</text>
</comment>